<dbReference type="Proteomes" id="UP000701801">
    <property type="component" value="Unassembled WGS sequence"/>
</dbReference>
<feature type="region of interest" description="Disordered" evidence="1">
    <location>
        <begin position="1"/>
        <end position="27"/>
    </location>
</feature>
<dbReference type="EMBL" id="CAJVRM010000104">
    <property type="protein sequence ID" value="CAG8974458.1"/>
    <property type="molecule type" value="Genomic_DNA"/>
</dbReference>
<protein>
    <submittedName>
        <fullName evidence="2">Uncharacterized protein</fullName>
    </submittedName>
</protein>
<dbReference type="OrthoDB" id="5293813at2759"/>
<evidence type="ECO:0000313" key="2">
    <source>
        <dbReference type="EMBL" id="CAG8974458.1"/>
    </source>
</evidence>
<gene>
    <name evidence="2" type="ORF">HYALB_00004154</name>
</gene>
<evidence type="ECO:0000256" key="1">
    <source>
        <dbReference type="SAM" id="MobiDB-lite"/>
    </source>
</evidence>
<reference evidence="2" key="1">
    <citation type="submission" date="2021-07" db="EMBL/GenBank/DDBJ databases">
        <authorList>
            <person name="Durling M."/>
        </authorList>
    </citation>
    <scope>NUCLEOTIDE SEQUENCE</scope>
</reference>
<organism evidence="2 3">
    <name type="scientific">Hymenoscyphus albidus</name>
    <dbReference type="NCBI Taxonomy" id="595503"/>
    <lineage>
        <taxon>Eukaryota</taxon>
        <taxon>Fungi</taxon>
        <taxon>Dikarya</taxon>
        <taxon>Ascomycota</taxon>
        <taxon>Pezizomycotina</taxon>
        <taxon>Leotiomycetes</taxon>
        <taxon>Helotiales</taxon>
        <taxon>Helotiaceae</taxon>
        <taxon>Hymenoscyphus</taxon>
    </lineage>
</organism>
<name>A0A9N9PTE4_9HELO</name>
<evidence type="ECO:0000313" key="3">
    <source>
        <dbReference type="Proteomes" id="UP000701801"/>
    </source>
</evidence>
<proteinExistence type="predicted"/>
<keyword evidence="3" id="KW-1185">Reference proteome</keyword>
<sequence length="400" mass="43944">MYSSDRHQGDKDVVGNSPDWDNEHTYTKEEVPVDNTEVDREEITEVDGEETTEVGTVEATKEVMEEVIMEGVMEEMTEKMIGKTILDILLDTTHLTHTIQLIPPSPLVSSKGHPKHLRKSKIQRGAEGFKVEDQGQKAKLLANLKAILAQEELHAINANTLLENQGVGRIHPCKYKFPAENLNDAIALASKFTDLVLGTLQEVEENLAANDVALIRPVASVIGQEGEQNGYFRFYNDKVPSELPFLTTATREWAWSALNQNFIVPSSCTSSDINSIPYTSFPKLTVDYKELQQSLKPTDINFSFKIPAGSTLSDYGSQADNLSELKLGFINQQNTPVEGEIQGVEVEGTTVTFSALFDYKSGTFGNGLTIAVLVSTNTTTTDPRVVSGSTVFGPALIDIN</sequence>
<dbReference type="AlphaFoldDB" id="A0A9N9PTE4"/>
<feature type="compositionally biased region" description="Basic and acidic residues" evidence="1">
    <location>
        <begin position="1"/>
        <end position="13"/>
    </location>
</feature>
<accession>A0A9N9PTE4</accession>
<comment type="caution">
    <text evidence="2">The sequence shown here is derived from an EMBL/GenBank/DDBJ whole genome shotgun (WGS) entry which is preliminary data.</text>
</comment>